<evidence type="ECO:0000256" key="1">
    <source>
        <dbReference type="ARBA" id="ARBA00000085"/>
    </source>
</evidence>
<dbReference type="Gene3D" id="1.10.287.130">
    <property type="match status" value="1"/>
</dbReference>
<dbReference type="FunFam" id="3.30.565.10:FF:000037">
    <property type="entry name" value="Hybrid sensor histidine kinase/response regulator"/>
    <property type="match status" value="1"/>
</dbReference>
<keyword evidence="4" id="KW-0808">Transferase</keyword>
<evidence type="ECO:0000256" key="5">
    <source>
        <dbReference type="ARBA" id="ARBA00022741"/>
    </source>
</evidence>
<keyword evidence="11" id="KW-1185">Reference proteome</keyword>
<organism evidence="10 11">
    <name type="scientific">Clostridium tertium</name>
    <dbReference type="NCBI Taxonomy" id="1559"/>
    <lineage>
        <taxon>Bacteria</taxon>
        <taxon>Bacillati</taxon>
        <taxon>Bacillota</taxon>
        <taxon>Clostridia</taxon>
        <taxon>Eubacteriales</taxon>
        <taxon>Clostridiaceae</taxon>
        <taxon>Clostridium</taxon>
    </lineage>
</organism>
<keyword evidence="6 10" id="KW-0418">Kinase</keyword>
<dbReference type="GO" id="GO:0000155">
    <property type="term" value="F:phosphorelay sensor kinase activity"/>
    <property type="evidence" value="ECO:0007669"/>
    <property type="project" value="InterPro"/>
</dbReference>
<proteinExistence type="predicted"/>
<dbReference type="PROSITE" id="PS50109">
    <property type="entry name" value="HIS_KIN"/>
    <property type="match status" value="1"/>
</dbReference>
<dbReference type="PANTHER" id="PTHR43547">
    <property type="entry name" value="TWO-COMPONENT HISTIDINE KINASE"/>
    <property type="match status" value="1"/>
</dbReference>
<comment type="catalytic activity">
    <reaction evidence="1">
        <text>ATP + protein L-histidine = ADP + protein N-phospho-L-histidine.</text>
        <dbReference type="EC" id="2.7.13.3"/>
    </reaction>
</comment>
<evidence type="ECO:0000256" key="8">
    <source>
        <dbReference type="ARBA" id="ARBA00023012"/>
    </source>
</evidence>
<evidence type="ECO:0000256" key="7">
    <source>
        <dbReference type="ARBA" id="ARBA00022840"/>
    </source>
</evidence>
<name>A0A9X3XLX6_9CLOT</name>
<keyword evidence="8" id="KW-0902">Two-component regulatory system</keyword>
<dbReference type="InterPro" id="IPR036890">
    <property type="entry name" value="HATPase_C_sf"/>
</dbReference>
<dbReference type="AlphaFoldDB" id="A0A9X3XLX6"/>
<dbReference type="SUPFAM" id="SSF47384">
    <property type="entry name" value="Homodimeric domain of signal transducing histidine kinase"/>
    <property type="match status" value="1"/>
</dbReference>
<evidence type="ECO:0000256" key="6">
    <source>
        <dbReference type="ARBA" id="ARBA00022777"/>
    </source>
</evidence>
<evidence type="ECO:0000259" key="9">
    <source>
        <dbReference type="PROSITE" id="PS50109"/>
    </source>
</evidence>
<dbReference type="SUPFAM" id="SSF55874">
    <property type="entry name" value="ATPase domain of HSP90 chaperone/DNA topoisomerase II/histidine kinase"/>
    <property type="match status" value="1"/>
</dbReference>
<dbReference type="CDD" id="cd00075">
    <property type="entry name" value="HATPase"/>
    <property type="match status" value="1"/>
</dbReference>
<dbReference type="EC" id="2.7.13.3" evidence="2"/>
<protein>
    <recommendedName>
        <fullName evidence="2">histidine kinase</fullName>
        <ecNumber evidence="2">2.7.13.3</ecNumber>
    </recommendedName>
</protein>
<dbReference type="PANTHER" id="PTHR43547:SF2">
    <property type="entry name" value="HYBRID SIGNAL TRANSDUCTION HISTIDINE KINASE C"/>
    <property type="match status" value="1"/>
</dbReference>
<dbReference type="InterPro" id="IPR003661">
    <property type="entry name" value="HisK_dim/P_dom"/>
</dbReference>
<keyword evidence="7" id="KW-0067">ATP-binding</keyword>
<evidence type="ECO:0000256" key="4">
    <source>
        <dbReference type="ARBA" id="ARBA00022679"/>
    </source>
</evidence>
<evidence type="ECO:0000313" key="10">
    <source>
        <dbReference type="EMBL" id="MDC4239417.1"/>
    </source>
</evidence>
<gene>
    <name evidence="10" type="ORF">NE398_04440</name>
</gene>
<evidence type="ECO:0000256" key="3">
    <source>
        <dbReference type="ARBA" id="ARBA00022553"/>
    </source>
</evidence>
<dbReference type="Gene3D" id="3.30.565.10">
    <property type="entry name" value="Histidine kinase-like ATPase, C-terminal domain"/>
    <property type="match status" value="1"/>
</dbReference>
<evidence type="ECO:0000313" key="11">
    <source>
        <dbReference type="Proteomes" id="UP001141183"/>
    </source>
</evidence>
<dbReference type="EMBL" id="JAMRYU010000003">
    <property type="protein sequence ID" value="MDC4239417.1"/>
    <property type="molecule type" value="Genomic_DNA"/>
</dbReference>
<reference evidence="10" key="1">
    <citation type="submission" date="2022-05" db="EMBL/GenBank/DDBJ databases">
        <title>Draft genome sequence of Clostridium tertium strain CP3 isolated from Peru.</title>
        <authorList>
            <person name="Hurtado R."/>
            <person name="Lima L."/>
            <person name="Sousa T."/>
            <person name="Jaiswal A.K."/>
            <person name="Tiwari S."/>
            <person name="Maturrano L."/>
            <person name="Brenig B."/>
            <person name="Azevedo V."/>
        </authorList>
    </citation>
    <scope>NUCLEOTIDE SEQUENCE</scope>
    <source>
        <strain evidence="10">CP3</strain>
    </source>
</reference>
<dbReference type="Proteomes" id="UP001141183">
    <property type="component" value="Unassembled WGS sequence"/>
</dbReference>
<dbReference type="SMART" id="SM00387">
    <property type="entry name" value="HATPase_c"/>
    <property type="match status" value="1"/>
</dbReference>
<dbReference type="PRINTS" id="PR00344">
    <property type="entry name" value="BCTRLSENSOR"/>
</dbReference>
<keyword evidence="3" id="KW-0597">Phosphoprotein</keyword>
<dbReference type="GO" id="GO:0005524">
    <property type="term" value="F:ATP binding"/>
    <property type="evidence" value="ECO:0007669"/>
    <property type="project" value="UniProtKB-KW"/>
</dbReference>
<dbReference type="SMART" id="SM00388">
    <property type="entry name" value="HisKA"/>
    <property type="match status" value="1"/>
</dbReference>
<sequence length="300" mass="34448">MINNEFIEKLDSKMNISEIILNGKFNFTNEESTSIITGLMDKSIKQENFLLNISHDLRGHLNVILSIMQCIDYGSIAINDKKAMEYMKIVKRNSLKMLKLVNNLIDTTKLENNYYILHKKNIDIISMIEGTISCIDKYAKQKNIQLIFDTNEEECLMAVDPDAIDRIVMNLLSNSIKFSYTNTNVYINIMVMGDKITISIRDEGPGISKEYQEKVFNRFYQVSNKKDRENSGSGIGLDLVNYLVKSMDGSIELKSEEGNGCEFIITLPITIVEEQDDFCIRDESNKIQMLEVEFSDIYNN</sequence>
<feature type="domain" description="Histidine kinase" evidence="9">
    <location>
        <begin position="52"/>
        <end position="271"/>
    </location>
</feature>
<dbReference type="InterPro" id="IPR036097">
    <property type="entry name" value="HisK_dim/P_sf"/>
</dbReference>
<keyword evidence="5" id="KW-0547">Nucleotide-binding</keyword>
<dbReference type="CDD" id="cd00082">
    <property type="entry name" value="HisKA"/>
    <property type="match status" value="1"/>
</dbReference>
<evidence type="ECO:0000256" key="2">
    <source>
        <dbReference type="ARBA" id="ARBA00012438"/>
    </source>
</evidence>
<comment type="caution">
    <text evidence="10">The sequence shown here is derived from an EMBL/GenBank/DDBJ whole genome shotgun (WGS) entry which is preliminary data.</text>
</comment>
<dbReference type="InterPro" id="IPR004358">
    <property type="entry name" value="Sig_transdc_His_kin-like_C"/>
</dbReference>
<accession>A0A9X3XLX6</accession>
<dbReference type="InterPro" id="IPR003594">
    <property type="entry name" value="HATPase_dom"/>
</dbReference>
<dbReference type="RefSeq" id="WP_099346397.1">
    <property type="nucleotide sequence ID" value="NZ_CABKOG010000004.1"/>
</dbReference>
<dbReference type="InterPro" id="IPR005467">
    <property type="entry name" value="His_kinase_dom"/>
</dbReference>
<dbReference type="Pfam" id="PF02518">
    <property type="entry name" value="HATPase_c"/>
    <property type="match status" value="1"/>
</dbReference>